<dbReference type="GO" id="GO:0048020">
    <property type="term" value="F:CCR chemokine receptor binding"/>
    <property type="evidence" value="ECO:0007669"/>
    <property type="project" value="TreeGrafter"/>
</dbReference>
<dbReference type="PANTHER" id="PTHR12015:SF77">
    <property type="entry name" value="C-C MOTIF CHEMOKINE 15"/>
    <property type="match status" value="1"/>
</dbReference>
<dbReference type="SUPFAM" id="SSF54117">
    <property type="entry name" value="Interleukin 8-like chemokines"/>
    <property type="match status" value="1"/>
</dbReference>
<comment type="caution">
    <text evidence="7">The sequence shown here is derived from an EMBL/GenBank/DDBJ whole genome shotgun (WGS) entry which is preliminary data.</text>
</comment>
<sequence length="119" mass="13555">MKIFIAALSFFLLATALGSQIQDLHESMVAKQQREPLIQLEAGFHRPADCCPNLSPRKIRCENMQDFFKTSSGCSRPGIIFRTKKGRLVCANPYDLEVQNCMRSLLMSGKEALLEERRY</sequence>
<dbReference type="GO" id="GO:0006954">
    <property type="term" value="P:inflammatory response"/>
    <property type="evidence" value="ECO:0007669"/>
    <property type="project" value="UniProtKB-KW"/>
</dbReference>
<feature type="chain" id="PRO_5033015627" evidence="5">
    <location>
        <begin position="19"/>
        <end position="119"/>
    </location>
</feature>
<feature type="domain" description="Chemokine interleukin-8-like" evidence="6">
    <location>
        <begin position="47"/>
        <end position="105"/>
    </location>
</feature>
<organism evidence="7 8">
    <name type="scientific">Nyctereutes procyonoides</name>
    <name type="common">Raccoon dog</name>
    <name type="synonym">Canis procyonoides</name>
    <dbReference type="NCBI Taxonomy" id="34880"/>
    <lineage>
        <taxon>Eukaryota</taxon>
        <taxon>Metazoa</taxon>
        <taxon>Chordata</taxon>
        <taxon>Craniata</taxon>
        <taxon>Vertebrata</taxon>
        <taxon>Euteleostomi</taxon>
        <taxon>Mammalia</taxon>
        <taxon>Eutheria</taxon>
        <taxon>Laurasiatheria</taxon>
        <taxon>Carnivora</taxon>
        <taxon>Caniformia</taxon>
        <taxon>Canidae</taxon>
        <taxon>Nyctereutes</taxon>
    </lineage>
</organism>
<keyword evidence="2" id="KW-0145">Chemotaxis</keyword>
<dbReference type="GO" id="GO:0008009">
    <property type="term" value="F:chemokine activity"/>
    <property type="evidence" value="ECO:0007669"/>
    <property type="project" value="InterPro"/>
</dbReference>
<dbReference type="Gene3D" id="2.40.50.40">
    <property type="match status" value="1"/>
</dbReference>
<gene>
    <name evidence="7" type="ORF">NYPRO_LOCUS805</name>
</gene>
<protein>
    <submittedName>
        <fullName evidence="7">(raccoon dog) hypothetical protein</fullName>
    </submittedName>
</protein>
<keyword evidence="3" id="KW-0202">Cytokine</keyword>
<evidence type="ECO:0000259" key="6">
    <source>
        <dbReference type="SMART" id="SM00199"/>
    </source>
</evidence>
<keyword evidence="8" id="KW-1185">Reference proteome</keyword>
<dbReference type="Pfam" id="PF00048">
    <property type="entry name" value="IL8"/>
    <property type="match status" value="1"/>
</dbReference>
<dbReference type="InterPro" id="IPR039809">
    <property type="entry name" value="Chemokine_b/g/d"/>
</dbReference>
<evidence type="ECO:0000256" key="1">
    <source>
        <dbReference type="ARBA" id="ARBA00010868"/>
    </source>
</evidence>
<dbReference type="InterPro" id="IPR036048">
    <property type="entry name" value="Interleukin_8-like_sf"/>
</dbReference>
<keyword evidence="4" id="KW-0395">Inflammatory response</keyword>
<evidence type="ECO:0000256" key="3">
    <source>
        <dbReference type="ARBA" id="ARBA00022514"/>
    </source>
</evidence>
<dbReference type="SMART" id="SM00199">
    <property type="entry name" value="SCY"/>
    <property type="match status" value="1"/>
</dbReference>
<proteinExistence type="inferred from homology"/>
<dbReference type="GO" id="GO:0030335">
    <property type="term" value="P:positive regulation of cell migration"/>
    <property type="evidence" value="ECO:0007669"/>
    <property type="project" value="TreeGrafter"/>
</dbReference>
<dbReference type="PANTHER" id="PTHR12015">
    <property type="entry name" value="SMALL INDUCIBLE CYTOKINE A"/>
    <property type="match status" value="1"/>
</dbReference>
<evidence type="ECO:0000313" key="8">
    <source>
        <dbReference type="Proteomes" id="UP000645828"/>
    </source>
</evidence>
<name>A0A811Y1K7_NYCPR</name>
<dbReference type="GO" id="GO:0070098">
    <property type="term" value="P:chemokine-mediated signaling pathway"/>
    <property type="evidence" value="ECO:0007669"/>
    <property type="project" value="TreeGrafter"/>
</dbReference>
<dbReference type="EMBL" id="CAJHUB010000649">
    <property type="protein sequence ID" value="CAD7667492.1"/>
    <property type="molecule type" value="Genomic_DNA"/>
</dbReference>
<accession>A0A811Y1K7</accession>
<dbReference type="InterPro" id="IPR001811">
    <property type="entry name" value="Chemokine_IL8-like_dom"/>
</dbReference>
<keyword evidence="5" id="KW-0732">Signal</keyword>
<evidence type="ECO:0000256" key="5">
    <source>
        <dbReference type="SAM" id="SignalP"/>
    </source>
</evidence>
<dbReference type="Proteomes" id="UP000645828">
    <property type="component" value="Unassembled WGS sequence"/>
</dbReference>
<evidence type="ECO:0000256" key="4">
    <source>
        <dbReference type="ARBA" id="ARBA00023198"/>
    </source>
</evidence>
<dbReference type="CDD" id="cd00272">
    <property type="entry name" value="Chemokine_CC"/>
    <property type="match status" value="1"/>
</dbReference>
<dbReference type="GO" id="GO:0061844">
    <property type="term" value="P:antimicrobial humoral immune response mediated by antimicrobial peptide"/>
    <property type="evidence" value="ECO:0007669"/>
    <property type="project" value="TreeGrafter"/>
</dbReference>
<evidence type="ECO:0000256" key="2">
    <source>
        <dbReference type="ARBA" id="ARBA00022500"/>
    </source>
</evidence>
<comment type="similarity">
    <text evidence="1">Belongs to the intercrine beta (chemokine CC) family.</text>
</comment>
<evidence type="ECO:0000313" key="7">
    <source>
        <dbReference type="EMBL" id="CAD7667492.1"/>
    </source>
</evidence>
<feature type="signal peptide" evidence="5">
    <location>
        <begin position="1"/>
        <end position="18"/>
    </location>
</feature>
<reference evidence="7" key="1">
    <citation type="submission" date="2020-12" db="EMBL/GenBank/DDBJ databases">
        <authorList>
            <consortium name="Molecular Ecology Group"/>
        </authorList>
    </citation>
    <scope>NUCLEOTIDE SEQUENCE</scope>
    <source>
        <strain evidence="7">TBG_1078</strain>
    </source>
</reference>
<dbReference type="FunFam" id="2.40.50.40:FF:000002">
    <property type="entry name" value="C-C motif chemokine"/>
    <property type="match status" value="1"/>
</dbReference>
<dbReference type="AlphaFoldDB" id="A0A811Y1K7"/>
<dbReference type="GO" id="GO:0005615">
    <property type="term" value="C:extracellular space"/>
    <property type="evidence" value="ECO:0007669"/>
    <property type="project" value="UniProtKB-KW"/>
</dbReference>